<dbReference type="Proteomes" id="UP000094112">
    <property type="component" value="Unassembled WGS sequence"/>
</dbReference>
<feature type="domain" description="ATPase AAA-type core" evidence="3">
    <location>
        <begin position="1"/>
        <end position="136"/>
    </location>
</feature>
<dbReference type="GO" id="GO:0005524">
    <property type="term" value="F:ATP binding"/>
    <property type="evidence" value="ECO:0007669"/>
    <property type="project" value="UniProtKB-KW"/>
</dbReference>
<keyword evidence="5" id="KW-1185">Reference proteome</keyword>
<dbReference type="InterPro" id="IPR044539">
    <property type="entry name" value="Pch2-like"/>
</dbReference>
<keyword evidence="1" id="KW-0547">Nucleotide-binding</keyword>
<dbReference type="PANTHER" id="PTHR45991">
    <property type="entry name" value="PACHYTENE CHECKPOINT PROTEIN 2"/>
    <property type="match status" value="1"/>
</dbReference>
<accession>A0A1E3NXA2</accession>
<evidence type="ECO:0000313" key="5">
    <source>
        <dbReference type="Proteomes" id="UP000094112"/>
    </source>
</evidence>
<organism evidence="4 5">
    <name type="scientific">Wickerhamomyces anomalus (strain ATCC 58044 / CBS 1984 / NCYC 433 / NRRL Y-366-8)</name>
    <name type="common">Yeast</name>
    <name type="synonym">Hansenula anomala</name>
    <dbReference type="NCBI Taxonomy" id="683960"/>
    <lineage>
        <taxon>Eukaryota</taxon>
        <taxon>Fungi</taxon>
        <taxon>Dikarya</taxon>
        <taxon>Ascomycota</taxon>
        <taxon>Saccharomycotina</taxon>
        <taxon>Saccharomycetes</taxon>
        <taxon>Phaffomycetales</taxon>
        <taxon>Wickerhamomycetaceae</taxon>
        <taxon>Wickerhamomyces</taxon>
    </lineage>
</organism>
<keyword evidence="2" id="KW-0067">ATP-binding</keyword>
<dbReference type="AlphaFoldDB" id="A0A1E3NXA2"/>
<feature type="non-terminal residue" evidence="4">
    <location>
        <position position="1"/>
    </location>
</feature>
<name>A0A1E3NXA2_WICAA</name>
<dbReference type="GO" id="GO:0016887">
    <property type="term" value="F:ATP hydrolysis activity"/>
    <property type="evidence" value="ECO:0007669"/>
    <property type="project" value="InterPro"/>
</dbReference>
<dbReference type="Pfam" id="PF00004">
    <property type="entry name" value="AAA"/>
    <property type="match status" value="1"/>
</dbReference>
<evidence type="ECO:0000313" key="4">
    <source>
        <dbReference type="EMBL" id="ODQ57600.1"/>
    </source>
</evidence>
<reference evidence="4 5" key="1">
    <citation type="journal article" date="2016" name="Proc. Natl. Acad. Sci. U.S.A.">
        <title>Comparative genomics of biotechnologically important yeasts.</title>
        <authorList>
            <person name="Riley R."/>
            <person name="Haridas S."/>
            <person name="Wolfe K.H."/>
            <person name="Lopes M.R."/>
            <person name="Hittinger C.T."/>
            <person name="Goeker M."/>
            <person name="Salamov A.A."/>
            <person name="Wisecaver J.H."/>
            <person name="Long T.M."/>
            <person name="Calvey C.H."/>
            <person name="Aerts A.L."/>
            <person name="Barry K.W."/>
            <person name="Choi C."/>
            <person name="Clum A."/>
            <person name="Coughlan A.Y."/>
            <person name="Deshpande S."/>
            <person name="Douglass A.P."/>
            <person name="Hanson S.J."/>
            <person name="Klenk H.-P."/>
            <person name="LaButti K.M."/>
            <person name="Lapidus A."/>
            <person name="Lindquist E.A."/>
            <person name="Lipzen A.M."/>
            <person name="Meier-Kolthoff J.P."/>
            <person name="Ohm R.A."/>
            <person name="Otillar R.P."/>
            <person name="Pangilinan J.L."/>
            <person name="Peng Y."/>
            <person name="Rokas A."/>
            <person name="Rosa C.A."/>
            <person name="Scheuner C."/>
            <person name="Sibirny A.A."/>
            <person name="Slot J.C."/>
            <person name="Stielow J.B."/>
            <person name="Sun H."/>
            <person name="Kurtzman C.P."/>
            <person name="Blackwell M."/>
            <person name="Grigoriev I.V."/>
            <person name="Jeffries T.W."/>
        </authorList>
    </citation>
    <scope>NUCLEOTIDE SEQUENCE [LARGE SCALE GENOMIC DNA]</scope>
    <source>
        <strain evidence="5">ATCC 58044 / CBS 1984 / NCYC 433 / NRRL Y-366-8</strain>
    </source>
</reference>
<evidence type="ECO:0000256" key="1">
    <source>
        <dbReference type="ARBA" id="ARBA00022741"/>
    </source>
</evidence>
<dbReference type="PANTHER" id="PTHR45991:SF1">
    <property type="entry name" value="PACHYTENE CHECKPOINT PROTEIN 2 HOMOLOG"/>
    <property type="match status" value="1"/>
</dbReference>
<protein>
    <recommendedName>
        <fullName evidence="3">ATPase AAA-type core domain-containing protein</fullName>
    </recommendedName>
</protein>
<dbReference type="Gene3D" id="3.40.50.300">
    <property type="entry name" value="P-loop containing nucleotide triphosphate hydrolases"/>
    <property type="match status" value="1"/>
</dbReference>
<dbReference type="GO" id="GO:0005694">
    <property type="term" value="C:chromosome"/>
    <property type="evidence" value="ECO:0007669"/>
    <property type="project" value="TreeGrafter"/>
</dbReference>
<dbReference type="InterPro" id="IPR003959">
    <property type="entry name" value="ATPase_AAA_core"/>
</dbReference>
<dbReference type="STRING" id="683960.A0A1E3NXA2"/>
<dbReference type="GeneID" id="30198276"/>
<dbReference type="InterPro" id="IPR027417">
    <property type="entry name" value="P-loop_NTPase"/>
</dbReference>
<evidence type="ECO:0000259" key="3">
    <source>
        <dbReference type="Pfam" id="PF00004"/>
    </source>
</evidence>
<sequence length="205" mass="23342">PGSGKTTLCKSIAQKVSIQHGKGVFIEFQCSKVFSRFFGESSKNLEMIFKDLRNLIEQNPNLLIIILIDEIETIASSRTNLLKQNETNDGIRVVNTLLTQLDQLKKFDNFLILSTSNNIDSLDSAFQDRCDETFHIKTPNSEAVYQILKQSTNELIDHKIIIHPELLSNSEDDHHNLLKEVSRILYQKGFSGRHLSRLPMMALAK</sequence>
<proteinExistence type="predicted"/>
<dbReference type="GO" id="GO:0051598">
    <property type="term" value="P:meiotic recombination checkpoint signaling"/>
    <property type="evidence" value="ECO:0007669"/>
    <property type="project" value="TreeGrafter"/>
</dbReference>
<dbReference type="GO" id="GO:0007131">
    <property type="term" value="P:reciprocal meiotic recombination"/>
    <property type="evidence" value="ECO:0007669"/>
    <property type="project" value="TreeGrafter"/>
</dbReference>
<feature type="non-terminal residue" evidence="4">
    <location>
        <position position="205"/>
    </location>
</feature>
<dbReference type="GO" id="GO:0005634">
    <property type="term" value="C:nucleus"/>
    <property type="evidence" value="ECO:0007669"/>
    <property type="project" value="TreeGrafter"/>
</dbReference>
<dbReference type="RefSeq" id="XP_019036807.1">
    <property type="nucleotide sequence ID" value="XM_019181030.1"/>
</dbReference>
<gene>
    <name evidence="4" type="ORF">WICANDRAFT_24427</name>
</gene>
<dbReference type="OrthoDB" id="5925at2759"/>
<dbReference type="SUPFAM" id="SSF52540">
    <property type="entry name" value="P-loop containing nucleoside triphosphate hydrolases"/>
    <property type="match status" value="1"/>
</dbReference>
<dbReference type="EMBL" id="KV454213">
    <property type="protein sequence ID" value="ODQ57600.1"/>
    <property type="molecule type" value="Genomic_DNA"/>
</dbReference>
<evidence type="ECO:0000256" key="2">
    <source>
        <dbReference type="ARBA" id="ARBA00022840"/>
    </source>
</evidence>